<accession>A0A1L7UG47</accession>
<comment type="caution">
    <text evidence="2">The sequence shown here is derived from an EMBL/GenBank/DDBJ whole genome shotgun (WGS) entry which is preliminary data.</text>
</comment>
<organism evidence="2 3">
    <name type="scientific">Fusarium mangiferae</name>
    <name type="common">Mango malformation disease fungus</name>
    <dbReference type="NCBI Taxonomy" id="192010"/>
    <lineage>
        <taxon>Eukaryota</taxon>
        <taxon>Fungi</taxon>
        <taxon>Dikarya</taxon>
        <taxon>Ascomycota</taxon>
        <taxon>Pezizomycotina</taxon>
        <taxon>Sordariomycetes</taxon>
        <taxon>Hypocreomycetidae</taxon>
        <taxon>Hypocreales</taxon>
        <taxon>Nectriaceae</taxon>
        <taxon>Fusarium</taxon>
        <taxon>Fusarium fujikuroi species complex</taxon>
    </lineage>
</organism>
<dbReference type="RefSeq" id="XP_041691624.1">
    <property type="nucleotide sequence ID" value="XM_041826249.1"/>
</dbReference>
<dbReference type="Proteomes" id="UP000184255">
    <property type="component" value="Unassembled WGS sequence"/>
</dbReference>
<dbReference type="AlphaFoldDB" id="A0A1L7UG47"/>
<keyword evidence="1" id="KW-0732">Signal</keyword>
<reference evidence="3" key="1">
    <citation type="journal article" date="2016" name="Genome Biol. Evol.">
        <title>Comparative 'omics' of the Fusarium fujikuroi species complex highlights differences in genetic potential and metabolite synthesis.</title>
        <authorList>
            <person name="Niehaus E.-M."/>
            <person name="Muensterkoetter M."/>
            <person name="Proctor R.H."/>
            <person name="Brown D.W."/>
            <person name="Sharon A."/>
            <person name="Idan Y."/>
            <person name="Oren-Young L."/>
            <person name="Sieber C.M."/>
            <person name="Novak O."/>
            <person name="Pencik A."/>
            <person name="Tarkowska D."/>
            <person name="Hromadova K."/>
            <person name="Freeman S."/>
            <person name="Maymon M."/>
            <person name="Elazar M."/>
            <person name="Youssef S.A."/>
            <person name="El-Shabrawy E.S.M."/>
            <person name="Shalaby A.B.A."/>
            <person name="Houterman P."/>
            <person name="Brock N.L."/>
            <person name="Burkhardt I."/>
            <person name="Tsavkelova E.A."/>
            <person name="Dickschat J.S."/>
            <person name="Galuszka P."/>
            <person name="Gueldener U."/>
            <person name="Tudzynski B."/>
        </authorList>
    </citation>
    <scope>NUCLEOTIDE SEQUENCE [LARGE SCALE GENOMIC DNA]</scope>
    <source>
        <strain evidence="3">MRC7560</strain>
    </source>
</reference>
<sequence>MARFILILAVLTTAAFANKTADRVFEKATFKVSEVNYKVDEVSQCITLIHLQALGQTVTNLNATGDYKLPEIPTTYINDPTACIPESLFDQYFEPIVAISKEQNLLESFDAEKLHSRDLEVFSRARNCPQIKDATLSRVNSWSCNSAPHPASCRSCTNFSTLNFVAACVACAAKANQESIFCCAAAATSFATYYSQVCLGK</sequence>
<feature type="chain" id="PRO_5012318205" evidence="1">
    <location>
        <begin position="18"/>
        <end position="201"/>
    </location>
</feature>
<dbReference type="EMBL" id="FCQH01000048">
    <property type="protein sequence ID" value="CVL09369.1"/>
    <property type="molecule type" value="Genomic_DNA"/>
</dbReference>
<evidence type="ECO:0000256" key="1">
    <source>
        <dbReference type="SAM" id="SignalP"/>
    </source>
</evidence>
<proteinExistence type="predicted"/>
<dbReference type="GeneID" id="65094763"/>
<keyword evidence="3" id="KW-1185">Reference proteome</keyword>
<gene>
    <name evidence="2" type="ORF">FMAN_15523</name>
</gene>
<dbReference type="VEuPathDB" id="FungiDB:FMAN_15523"/>
<feature type="signal peptide" evidence="1">
    <location>
        <begin position="1"/>
        <end position="17"/>
    </location>
</feature>
<evidence type="ECO:0000313" key="3">
    <source>
        <dbReference type="Proteomes" id="UP000184255"/>
    </source>
</evidence>
<name>A0A1L7UG47_FUSMA</name>
<protein>
    <submittedName>
        <fullName evidence="2">Uncharacterized protein</fullName>
    </submittedName>
</protein>
<evidence type="ECO:0000313" key="2">
    <source>
        <dbReference type="EMBL" id="CVL09369.1"/>
    </source>
</evidence>